<evidence type="ECO:0000313" key="2">
    <source>
        <dbReference type="EMBL" id="RYR10176.1"/>
    </source>
</evidence>
<reference evidence="2 3" key="1">
    <citation type="submission" date="2019-01" db="EMBL/GenBank/DDBJ databases">
        <title>Sequencing of cultivated peanut Arachis hypogaea provides insights into genome evolution and oil improvement.</title>
        <authorList>
            <person name="Chen X."/>
        </authorList>
    </citation>
    <scope>NUCLEOTIDE SEQUENCE [LARGE SCALE GENOMIC DNA]</scope>
    <source>
        <strain evidence="3">cv. Fuhuasheng</strain>
        <tissue evidence="2">Leaves</tissue>
    </source>
</reference>
<comment type="function">
    <text evidence="1">Putative transcription activator involved in regulating light control of development.</text>
</comment>
<keyword evidence="1" id="KW-0479">Metal-binding</keyword>
<keyword evidence="1" id="KW-0862">Zinc</keyword>
<dbReference type="Proteomes" id="UP000289738">
    <property type="component" value="Chromosome B05"/>
</dbReference>
<proteinExistence type="inferred from homology"/>
<comment type="caution">
    <text evidence="2">The sequence shown here is derived from an EMBL/GenBank/DDBJ whole genome shotgun (WGS) entry which is preliminary data.</text>
</comment>
<dbReference type="GO" id="GO:0006355">
    <property type="term" value="P:regulation of DNA-templated transcription"/>
    <property type="evidence" value="ECO:0007669"/>
    <property type="project" value="UniProtKB-UniRule"/>
</dbReference>
<dbReference type="GO" id="GO:0008270">
    <property type="term" value="F:zinc ion binding"/>
    <property type="evidence" value="ECO:0007669"/>
    <property type="project" value="UniProtKB-UniRule"/>
</dbReference>
<evidence type="ECO:0000313" key="3">
    <source>
        <dbReference type="Proteomes" id="UP000289738"/>
    </source>
</evidence>
<organism evidence="2 3">
    <name type="scientific">Arachis hypogaea</name>
    <name type="common">Peanut</name>
    <dbReference type="NCBI Taxonomy" id="3818"/>
    <lineage>
        <taxon>Eukaryota</taxon>
        <taxon>Viridiplantae</taxon>
        <taxon>Streptophyta</taxon>
        <taxon>Embryophyta</taxon>
        <taxon>Tracheophyta</taxon>
        <taxon>Spermatophyta</taxon>
        <taxon>Magnoliopsida</taxon>
        <taxon>eudicotyledons</taxon>
        <taxon>Gunneridae</taxon>
        <taxon>Pentapetalae</taxon>
        <taxon>rosids</taxon>
        <taxon>fabids</taxon>
        <taxon>Fabales</taxon>
        <taxon>Fabaceae</taxon>
        <taxon>Papilionoideae</taxon>
        <taxon>50 kb inversion clade</taxon>
        <taxon>dalbergioids sensu lato</taxon>
        <taxon>Dalbergieae</taxon>
        <taxon>Pterocarpus clade</taxon>
        <taxon>Arachis</taxon>
    </lineage>
</organism>
<dbReference type="GO" id="GO:0005634">
    <property type="term" value="C:nucleus"/>
    <property type="evidence" value="ECO:0007669"/>
    <property type="project" value="UniProtKB-SubCell"/>
</dbReference>
<keyword evidence="1" id="KW-0863">Zinc-finger</keyword>
<gene>
    <name evidence="2" type="ORF">Ahy_B05g078651</name>
</gene>
<keyword evidence="3" id="KW-1185">Reference proteome</keyword>
<dbReference type="EMBL" id="SDMP01000015">
    <property type="protein sequence ID" value="RYR10176.1"/>
    <property type="molecule type" value="Genomic_DNA"/>
</dbReference>
<dbReference type="AlphaFoldDB" id="A0A444Z7M5"/>
<protein>
    <recommendedName>
        <fullName evidence="1">Protein FAR1-RELATED SEQUENCE</fullName>
    </recommendedName>
</protein>
<evidence type="ECO:0000256" key="1">
    <source>
        <dbReference type="RuleBase" id="RU367018"/>
    </source>
</evidence>
<dbReference type="PANTHER" id="PTHR31669:SF292">
    <property type="entry name" value="OS02G0262500 PROTEIN"/>
    <property type="match status" value="1"/>
</dbReference>
<sequence>MYEKRHTRATAHIRGKFFAGFRTTRCEDLHSIIAKYVKSQYNLVDFIKHFKRCLTYLRYKEIEADYVSISGLPVLTTVLEPLESVLVFFNILELPKSLVLTRWSKNAKTSTFDSSGVTWESIILSQYGCLMDWCWQLSYVASRRQERFHLIRDTVMSLIEDFKIEDEQKKQVGAEADSSDGIFLKNPQNCRSKCCPGEKVKRKPQRCGICCMEGHNKISCPLAKDIQQTNASCETSHGINGNPFEEGLDADANAEMEVLMQVLT</sequence>
<dbReference type="PANTHER" id="PTHR31669">
    <property type="entry name" value="PROTEIN FAR1-RELATED SEQUENCE 10-RELATED"/>
    <property type="match status" value="1"/>
</dbReference>
<accession>A0A444Z7M5</accession>
<comment type="similarity">
    <text evidence="1">Belongs to the FHY3/FAR1 family.</text>
</comment>
<name>A0A444Z7M5_ARAHY</name>
<dbReference type="InterPro" id="IPR031052">
    <property type="entry name" value="FHY3/FAR1"/>
</dbReference>
<keyword evidence="1" id="KW-0539">Nucleus</keyword>
<comment type="subcellular location">
    <subcellularLocation>
        <location evidence="1">Nucleus</location>
    </subcellularLocation>
</comment>